<evidence type="ECO:0000256" key="7">
    <source>
        <dbReference type="ARBA" id="ARBA00022840"/>
    </source>
</evidence>
<keyword evidence="3" id="KW-0813">Transport</keyword>
<dbReference type="GO" id="GO:0016887">
    <property type="term" value="F:ATP hydrolysis activity"/>
    <property type="evidence" value="ECO:0007669"/>
    <property type="project" value="InterPro"/>
</dbReference>
<dbReference type="PANTHER" id="PTHR24223">
    <property type="entry name" value="ATP-BINDING CASSETTE SUB-FAMILY C"/>
    <property type="match status" value="1"/>
</dbReference>
<evidence type="ECO:0000259" key="14">
    <source>
        <dbReference type="PROSITE" id="PS50929"/>
    </source>
</evidence>
<evidence type="ECO:0000256" key="6">
    <source>
        <dbReference type="ARBA" id="ARBA00022741"/>
    </source>
</evidence>
<evidence type="ECO:0000256" key="9">
    <source>
        <dbReference type="ARBA" id="ARBA00023136"/>
    </source>
</evidence>
<feature type="transmembrane region" description="Helical" evidence="11">
    <location>
        <begin position="1033"/>
        <end position="1052"/>
    </location>
</feature>
<dbReference type="FunFam" id="1.20.1560.10:FF:000006">
    <property type="entry name" value="ATP-binding cassette, sub-family C (CFTR/MRP), member 9"/>
    <property type="match status" value="1"/>
</dbReference>
<evidence type="ECO:0000256" key="8">
    <source>
        <dbReference type="ARBA" id="ARBA00022989"/>
    </source>
</evidence>
<organism evidence="15 16">
    <name type="scientific">Pomacea canaliculata</name>
    <name type="common">Golden apple snail</name>
    <dbReference type="NCBI Taxonomy" id="400727"/>
    <lineage>
        <taxon>Eukaryota</taxon>
        <taxon>Metazoa</taxon>
        <taxon>Spiralia</taxon>
        <taxon>Lophotrochozoa</taxon>
        <taxon>Mollusca</taxon>
        <taxon>Gastropoda</taxon>
        <taxon>Caenogastropoda</taxon>
        <taxon>Architaenioglossa</taxon>
        <taxon>Ampullarioidea</taxon>
        <taxon>Ampullariidae</taxon>
        <taxon>Pomacea</taxon>
    </lineage>
</organism>
<evidence type="ECO:0000256" key="12">
    <source>
        <dbReference type="SAM" id="SignalP"/>
    </source>
</evidence>
<dbReference type="FunFam" id="1.20.1560.10:FF:000010">
    <property type="entry name" value="Multidrug resistance-associated ABC transporter"/>
    <property type="match status" value="1"/>
</dbReference>
<proteinExistence type="inferred from homology"/>
<comment type="caution">
    <text evidence="15">The sequence shown here is derived from an EMBL/GenBank/DDBJ whole genome shotgun (WGS) entry which is preliminary data.</text>
</comment>
<evidence type="ECO:0000313" key="16">
    <source>
        <dbReference type="Proteomes" id="UP000245119"/>
    </source>
</evidence>
<feature type="transmembrane region" description="Helical" evidence="11">
    <location>
        <begin position="464"/>
        <end position="485"/>
    </location>
</feature>
<evidence type="ECO:0000256" key="11">
    <source>
        <dbReference type="SAM" id="Phobius"/>
    </source>
</evidence>
<keyword evidence="16" id="KW-1185">Reference proteome</keyword>
<dbReference type="PROSITE" id="PS50893">
    <property type="entry name" value="ABC_TRANSPORTER_2"/>
    <property type="match status" value="2"/>
</dbReference>
<reference evidence="15 16" key="1">
    <citation type="submission" date="2018-04" db="EMBL/GenBank/DDBJ databases">
        <title>The genome of golden apple snail Pomacea canaliculata provides insight into stress tolerance and invasive adaptation.</title>
        <authorList>
            <person name="Liu C."/>
            <person name="Liu B."/>
            <person name="Ren Y."/>
            <person name="Zhang Y."/>
            <person name="Wang H."/>
            <person name="Li S."/>
            <person name="Jiang F."/>
            <person name="Yin L."/>
            <person name="Zhang G."/>
            <person name="Qian W."/>
            <person name="Fan W."/>
        </authorList>
    </citation>
    <scope>NUCLEOTIDE SEQUENCE [LARGE SCALE GENOMIC DNA]</scope>
    <source>
        <strain evidence="15">SZHN2017</strain>
        <tissue evidence="15">Muscle</tissue>
    </source>
</reference>
<dbReference type="PROSITE" id="PS50929">
    <property type="entry name" value="ABC_TM1F"/>
    <property type="match status" value="2"/>
</dbReference>
<dbReference type="InterPro" id="IPR027417">
    <property type="entry name" value="P-loop_NTPase"/>
</dbReference>
<dbReference type="GO" id="GO:0140359">
    <property type="term" value="F:ABC-type transporter activity"/>
    <property type="evidence" value="ECO:0007669"/>
    <property type="project" value="InterPro"/>
</dbReference>
<dbReference type="FunFam" id="3.40.50.300:FF:000074">
    <property type="entry name" value="Multidrug resistance-associated protein 5 isoform 1"/>
    <property type="match status" value="1"/>
</dbReference>
<dbReference type="InterPro" id="IPR036640">
    <property type="entry name" value="ABC1_TM_sf"/>
</dbReference>
<dbReference type="InterPro" id="IPR003439">
    <property type="entry name" value="ABC_transporter-like_ATP-bd"/>
</dbReference>
<feature type="transmembrane region" description="Helical" evidence="11">
    <location>
        <begin position="50"/>
        <end position="67"/>
    </location>
</feature>
<feature type="transmembrane region" description="Helical" evidence="11">
    <location>
        <begin position="254"/>
        <end position="274"/>
    </location>
</feature>
<evidence type="ECO:0000256" key="2">
    <source>
        <dbReference type="ARBA" id="ARBA00009726"/>
    </source>
</evidence>
<dbReference type="Gene3D" id="1.20.1560.10">
    <property type="entry name" value="ABC transporter type 1, transmembrane domain"/>
    <property type="match status" value="2"/>
</dbReference>
<evidence type="ECO:0000256" key="5">
    <source>
        <dbReference type="ARBA" id="ARBA00022737"/>
    </source>
</evidence>
<dbReference type="GO" id="GO:0005774">
    <property type="term" value="C:vacuolar membrane"/>
    <property type="evidence" value="ECO:0007669"/>
    <property type="project" value="UniProtKB-SubCell"/>
</dbReference>
<keyword evidence="8 11" id="KW-1133">Transmembrane helix</keyword>
<feature type="chain" id="PRO_5015750934" evidence="12">
    <location>
        <begin position="25"/>
        <end position="1478"/>
    </location>
</feature>
<feature type="domain" description="ABC transporter" evidence="13">
    <location>
        <begin position="1236"/>
        <end position="1470"/>
    </location>
</feature>
<feature type="domain" description="ABC transmembrane type-1" evidence="14">
    <location>
        <begin position="254"/>
        <end position="530"/>
    </location>
</feature>
<feature type="signal peptide" evidence="12">
    <location>
        <begin position="1"/>
        <end position="24"/>
    </location>
</feature>
<feature type="transmembrane region" description="Helical" evidence="11">
    <location>
        <begin position="1145"/>
        <end position="1165"/>
    </location>
</feature>
<dbReference type="Proteomes" id="UP000245119">
    <property type="component" value="Linkage Group LG2"/>
</dbReference>
<dbReference type="InterPro" id="IPR003593">
    <property type="entry name" value="AAA+_ATPase"/>
</dbReference>
<keyword evidence="4 11" id="KW-0812">Transmembrane</keyword>
<protein>
    <submittedName>
        <fullName evidence="15">Uncharacterized protein</fullName>
    </submittedName>
</protein>
<dbReference type="InterPro" id="IPR011527">
    <property type="entry name" value="ABC1_TM_dom"/>
</dbReference>
<comment type="subcellular location">
    <subcellularLocation>
        <location evidence="1">Endomembrane system</location>
        <topology evidence="1">Multi-pass membrane protein</topology>
    </subcellularLocation>
</comment>
<dbReference type="InterPro" id="IPR050173">
    <property type="entry name" value="ABC_transporter_C-like"/>
</dbReference>
<dbReference type="Gene3D" id="3.40.50.300">
    <property type="entry name" value="P-loop containing nucleotide triphosphate hydrolases"/>
    <property type="match status" value="2"/>
</dbReference>
<dbReference type="CDD" id="cd18595">
    <property type="entry name" value="ABC_6TM_MRP1_2_3_6_D1_like"/>
    <property type="match status" value="1"/>
</dbReference>
<dbReference type="STRING" id="400727.A0A2T7PUN2"/>
<dbReference type="Pfam" id="PF00664">
    <property type="entry name" value="ABC_membrane"/>
    <property type="match status" value="2"/>
</dbReference>
<evidence type="ECO:0000256" key="1">
    <source>
        <dbReference type="ARBA" id="ARBA00004127"/>
    </source>
</evidence>
<dbReference type="SMART" id="SM00382">
    <property type="entry name" value="AAA"/>
    <property type="match status" value="2"/>
</dbReference>
<dbReference type="EMBL" id="PZQS01000002">
    <property type="protein sequence ID" value="PVD37119.1"/>
    <property type="molecule type" value="Genomic_DNA"/>
</dbReference>
<dbReference type="InterPro" id="IPR017871">
    <property type="entry name" value="ABC_transporter-like_CS"/>
</dbReference>
<keyword evidence="9 11" id="KW-0472">Membrane</keyword>
<feature type="transmembrane region" description="Helical" evidence="11">
    <location>
        <begin position="388"/>
        <end position="408"/>
    </location>
</feature>
<dbReference type="PROSITE" id="PS00211">
    <property type="entry name" value="ABC_TRANSPORTER_1"/>
    <property type="match status" value="2"/>
</dbReference>
<feature type="region of interest" description="Disordered" evidence="10">
    <location>
        <begin position="153"/>
        <end position="182"/>
    </location>
</feature>
<gene>
    <name evidence="15" type="ORF">C0Q70_04114</name>
</gene>
<evidence type="ECO:0000259" key="13">
    <source>
        <dbReference type="PROSITE" id="PS50893"/>
    </source>
</evidence>
<evidence type="ECO:0000256" key="4">
    <source>
        <dbReference type="ARBA" id="ARBA00022692"/>
    </source>
</evidence>
<feature type="transmembrane region" description="Helical" evidence="11">
    <location>
        <begin position="505"/>
        <end position="529"/>
    </location>
</feature>
<accession>A0A2T7PUN2</accession>
<keyword evidence="12" id="KW-0732">Signal</keyword>
<dbReference type="Pfam" id="PF00005">
    <property type="entry name" value="ABC_tran"/>
    <property type="match status" value="2"/>
</dbReference>
<feature type="transmembrane region" description="Helical" evidence="11">
    <location>
        <begin position="908"/>
        <end position="932"/>
    </location>
</feature>
<dbReference type="CDD" id="cd18603">
    <property type="entry name" value="ABC_6TM_MRP1_2_3_6_D2_like"/>
    <property type="match status" value="1"/>
</dbReference>
<dbReference type="GO" id="GO:0005524">
    <property type="term" value="F:ATP binding"/>
    <property type="evidence" value="ECO:0007669"/>
    <property type="project" value="UniProtKB-KW"/>
</dbReference>
<name>A0A2T7PUN2_POMCA</name>
<dbReference type="CDD" id="cd03250">
    <property type="entry name" value="ABCC_MRP_domain1"/>
    <property type="match status" value="1"/>
</dbReference>
<keyword evidence="6" id="KW-0547">Nucleotide-binding</keyword>
<keyword evidence="5" id="KW-0677">Repeat</keyword>
<evidence type="ECO:0000256" key="10">
    <source>
        <dbReference type="SAM" id="MobiDB-lite"/>
    </source>
</evidence>
<dbReference type="OrthoDB" id="6500128at2759"/>
<dbReference type="SUPFAM" id="SSF90123">
    <property type="entry name" value="ABC transporter transmembrane region"/>
    <property type="match status" value="2"/>
</dbReference>
<comment type="similarity">
    <text evidence="2">Belongs to the ABC transporter superfamily. ABCC family. Conjugate transporter (TC 3.A.1.208) subfamily.</text>
</comment>
<feature type="transmembrane region" description="Helical" evidence="11">
    <location>
        <begin position="957"/>
        <end position="980"/>
    </location>
</feature>
<feature type="domain" description="ABC transporter" evidence="13">
    <location>
        <begin position="562"/>
        <end position="786"/>
    </location>
</feature>
<feature type="transmembrane region" description="Helical" evidence="11">
    <location>
        <begin position="363"/>
        <end position="382"/>
    </location>
</feature>
<dbReference type="FunFam" id="3.40.50.300:FF:000293">
    <property type="entry name" value="ATP binding cassette subfamily C member 1"/>
    <property type="match status" value="1"/>
</dbReference>
<sequence length="1478" mass="165436">MSSFSAHIINHVMTIALTLLYAFADPVAVAAYIKEHPSTRELSPETTSSFFNRMIFFWFTRMIIIGYKRGIEMTDVWDLNPRDTSRVLMARFNQLWQQEVRRFHRFSLNFVPVKYISDKKKRLSKTTSSTKETLKADNCESLPLLGNKISETMQNNGSLTSVTSATESCLTDSKPAPNQSPVQGTQYQTLVQNPAFPSGKLDRGLEESVKDKVSFRQNESQQTKDHTTSDAPSLTKVLVKQFAGQMTVLLIQRLLSDAFFIVTTLVFGELITHLNSRRPGQEWQGYVLALTLFVCGLLRAVFYACSNYRAYYTGLQIKSVVIGAVYCKALRINNATRKTATIGEVVNLMAVDAQRLQEFISRLFFGMTIPFLLVAVVALMYIRVGVSAFAGIVLLLLLVPLNGLVGVLQKRFQIRNLTNKDKRVKLINEILNGIKVVKLYAWEPSLERRVNDVRDQEISSLLKVALLHMVLGLCWSIVPFLVTLATYGTFVLVENDNFLTTSDAFVIMSLFQILAPPLDYLSLLISFTVQAKVSVGRINKFLCSEERDNTMVTQESHSNNAVCIEDASLTWDDIAKPTLENINLKIPEGRLVAVVGQAGAGKSSLINAILGEMTKTRGHIAVKGAIAYVPQQAWIQNATVRDNVLFGKAYQAERYKTVIRACQLERDLSILPAGDLTEIGEKGTNLSGGQKQRVSLARAVYSDRDVYLLDDPLSAVDSHVGKALFRDVIGPQGLLKGKTRVLVTHGVHWLPLVEEVVVLRGGRIVETGSYSELMLYNGHLAQFLRSCLLDFNQPLQVYRADHQEEVENESSTDEEVMTMEKKIFEDVTSDAYSSGNETYEHFRKRKRKDKLERRRLSQAPMLSSVKESSQVGEDDVDEEAGKLVMTEKLLKGRVSTSVYLAHPKAGGLLTVLLGIASFFAFQATSVVANFWLRDWTEDPLLNNQSSWGSEEFVQRNYFYLLCYGMFGIAQVFFLIVFNYLHWTRAVRASKRLHERLINRLLQAPMAFFDTTPLGRIMNRVSSDMEIVDNIVPVVIRDNLFTFGVLVATLVVISIISPFIIIFLVLLAIFIYFAFVTYIPTSRQCRRMESVTRSPIFAHLSETMSGVATIRAYKATDRFISISESRVDTNQTYFYGYIAGLRWCQMLMDTLTFIMVFLAAVLEVVASDSSGGSVGLSVSYALQLSYRMTSLARLATDFETNVVAVERVKEYSEVETEAPWFVDTYRPDLNWPSRGEVELKDLTVRYRPKLPLVLKGLNCVLRGGEKIGVVGRTGAGKSSLSLALFRLVEPAGGTIVIDGVNIALVGLHQLRTRITILPQDPVLFSGTLRFNLDPTGGRSDEALWKALKQAHLQHLVQSLPGGLDFNCGDEGANLSVGQRQLVCLARTLLKKTHLLVLDEATAAVDMETDALIQKTVREAFSDCTVITIAHRLHTVMDYDRIMVLDSGRIVEFDTPQRLMNSPHSAFANMIKDAEMTGKL</sequence>
<evidence type="ECO:0000256" key="3">
    <source>
        <dbReference type="ARBA" id="ARBA00022448"/>
    </source>
</evidence>
<evidence type="ECO:0000313" key="15">
    <source>
        <dbReference type="EMBL" id="PVD37119.1"/>
    </source>
</evidence>
<dbReference type="CDD" id="cd03244">
    <property type="entry name" value="ABCC_MRP_domain2"/>
    <property type="match status" value="1"/>
</dbReference>
<keyword evidence="7" id="KW-0067">ATP-binding</keyword>
<dbReference type="SUPFAM" id="SSF52540">
    <property type="entry name" value="P-loop containing nucleoside triphosphate hydrolases"/>
    <property type="match status" value="2"/>
</dbReference>
<feature type="transmembrane region" description="Helical" evidence="11">
    <location>
        <begin position="286"/>
        <end position="305"/>
    </location>
</feature>
<feature type="domain" description="ABC transmembrane type-1" evidence="14">
    <location>
        <begin position="912"/>
        <end position="1199"/>
    </location>
</feature>
<feature type="transmembrane region" description="Helical" evidence="11">
    <location>
        <begin position="1058"/>
        <end position="1078"/>
    </location>
</feature>